<comment type="similarity">
    <text evidence="8 9">Belongs to the TonB-dependent receptor family.</text>
</comment>
<organism evidence="12 13">
    <name type="scientific">Halothiobacillus neapolitanus (strain ATCC 23641 / DSM 15147 / CIP 104769 / NCIMB 8539 / c2)</name>
    <name type="common">Thiobacillus neapolitanus</name>
    <dbReference type="NCBI Taxonomy" id="555778"/>
    <lineage>
        <taxon>Bacteria</taxon>
        <taxon>Pseudomonadati</taxon>
        <taxon>Pseudomonadota</taxon>
        <taxon>Gammaproteobacteria</taxon>
        <taxon>Chromatiales</taxon>
        <taxon>Halothiobacillaceae</taxon>
        <taxon>Halothiobacillus</taxon>
    </lineage>
</organism>
<dbReference type="PROSITE" id="PS52016">
    <property type="entry name" value="TONB_DEPENDENT_REC_3"/>
    <property type="match status" value="1"/>
</dbReference>
<dbReference type="SUPFAM" id="SSF56935">
    <property type="entry name" value="Porins"/>
    <property type="match status" value="1"/>
</dbReference>
<dbReference type="PANTHER" id="PTHR30069:SF49">
    <property type="entry name" value="OUTER MEMBRANE PROTEIN C"/>
    <property type="match status" value="1"/>
</dbReference>
<dbReference type="GO" id="GO:0009279">
    <property type="term" value="C:cell outer membrane"/>
    <property type="evidence" value="ECO:0007669"/>
    <property type="project" value="UniProtKB-SubCell"/>
</dbReference>
<evidence type="ECO:0000256" key="5">
    <source>
        <dbReference type="ARBA" id="ARBA00023077"/>
    </source>
</evidence>
<dbReference type="GO" id="GO:0015344">
    <property type="term" value="F:siderophore uptake transmembrane transporter activity"/>
    <property type="evidence" value="ECO:0007669"/>
    <property type="project" value="TreeGrafter"/>
</dbReference>
<comment type="subcellular location">
    <subcellularLocation>
        <location evidence="1 8">Cell outer membrane</location>
        <topology evidence="1 8">Multi-pass membrane protein</topology>
    </subcellularLocation>
</comment>
<dbReference type="HOGENOM" id="CLU_014873_0_0_6"/>
<evidence type="ECO:0000256" key="8">
    <source>
        <dbReference type="PROSITE-ProRule" id="PRU01360"/>
    </source>
</evidence>
<protein>
    <submittedName>
        <fullName evidence="12">TonB-dependent receptor</fullName>
    </submittedName>
</protein>
<sequence>MGDMPHFSHDTSAFIYFYINALRVGNKLAHGSGFLFNQLIKPTVTVTMKFKLNPLAILIAAAPLTAFAATELPPVEVTSTKAATVPAGAQELTSEQIKAARAATSDSARLLADFPGVNLFSAGGVSALPIIHGLADDRLRTQVDGMDLIAACPNHMNSPLSYIDPTNVGRVRVYSGVVPVSVGGDSIGGTIAVDSPAPVFAQPGEGTITQGEIGGFYRSNGSAYGGNLAATLATRNFSLSYRGSKAQSDNYKAGGDFKPGGLSSADPKDISTGISHWLEGDTVGSSAYKSQNHELSAAYQNDAGTQMVELGVGIQRIPYENYPNQRMDMTQNNSTQFNLHYKGLYDWGTLDARAYNQHVRHEMDFNDDRQFWYMTAAGMPMNTEGKNTGAKLQANIDLTTRDVLKLGAELQKYRLDDWWPPSGTGGMSPGTFWNINDGQRDRFDLFAEWDAHWTPQWMTQIGVRSDTVRMNAGPVSGYSTQMGVTSQSMTSYGMTAKDAATFNASDREKTDHNLNFSALARYTPDATQSYEFGFARQARSPNLYERYSWSTWPMAAIMNNFVGDGNGYVGDINLKPEKANTISATADWHDATGQQWGVKVTPYYSYIQDYIDAQCLPGTVCKTGQFNVLQYVNQNARIYGADWSGHYLLAETQNFGRFTTTGMVSYTHGRNTTTDDSLYNVMPLNAKLALVQNIGTWQNTVETVLVAAKTDVSSVRSEQETGGFALVNLRTSYTWNKLRIDVGIDNLFNRYYALPQGGVYVGQGKTMSINGVPFGVPVPGPGRSIYTSLNYSF</sequence>
<dbReference type="PANTHER" id="PTHR30069">
    <property type="entry name" value="TONB-DEPENDENT OUTER MEMBRANE RECEPTOR"/>
    <property type="match status" value="1"/>
</dbReference>
<dbReference type="Gene3D" id="2.170.130.10">
    <property type="entry name" value="TonB-dependent receptor, plug domain"/>
    <property type="match status" value="1"/>
</dbReference>
<keyword evidence="12" id="KW-0675">Receptor</keyword>
<name>D0KWD3_HALNC</name>
<dbReference type="Gene3D" id="2.40.170.20">
    <property type="entry name" value="TonB-dependent receptor, beta-barrel domain"/>
    <property type="match status" value="1"/>
</dbReference>
<keyword evidence="6 8" id="KW-0472">Membrane</keyword>
<evidence type="ECO:0000256" key="9">
    <source>
        <dbReference type="RuleBase" id="RU003357"/>
    </source>
</evidence>
<evidence type="ECO:0000256" key="6">
    <source>
        <dbReference type="ARBA" id="ARBA00023136"/>
    </source>
</evidence>
<reference evidence="12 13" key="1">
    <citation type="submission" date="2009-10" db="EMBL/GenBank/DDBJ databases">
        <title>Complete sequence of Halothiobacillus neapolitanus c2.</title>
        <authorList>
            <consortium name="US DOE Joint Genome Institute"/>
            <person name="Lucas S."/>
            <person name="Copeland A."/>
            <person name="Lapidus A."/>
            <person name="Glavina del Rio T."/>
            <person name="Tice H."/>
            <person name="Bruce D."/>
            <person name="Goodwin L."/>
            <person name="Pitluck S."/>
            <person name="Davenport K."/>
            <person name="Brettin T."/>
            <person name="Detter J.C."/>
            <person name="Han C."/>
            <person name="Tapia R."/>
            <person name="Larimer F."/>
            <person name="Land M."/>
            <person name="Hauser L."/>
            <person name="Kyrpides N."/>
            <person name="Mikhailova N."/>
            <person name="Kerfeld C."/>
            <person name="Cannon G."/>
            <person name="Heinhort S."/>
        </authorList>
    </citation>
    <scope>NUCLEOTIDE SEQUENCE [LARGE SCALE GENOMIC DNA]</scope>
    <source>
        <strain evidence="13">ATCC 23641 / c2</strain>
    </source>
</reference>
<keyword evidence="7 8" id="KW-0998">Cell outer membrane</keyword>
<evidence type="ECO:0000259" key="10">
    <source>
        <dbReference type="Pfam" id="PF00593"/>
    </source>
</evidence>
<dbReference type="EMBL" id="CP001801">
    <property type="protein sequence ID" value="ACX97036.1"/>
    <property type="molecule type" value="Genomic_DNA"/>
</dbReference>
<dbReference type="eggNOG" id="COG4771">
    <property type="taxonomic scope" value="Bacteria"/>
</dbReference>
<feature type="domain" description="TonB-dependent receptor plug" evidence="11">
    <location>
        <begin position="83"/>
        <end position="190"/>
    </location>
</feature>
<evidence type="ECO:0000256" key="4">
    <source>
        <dbReference type="ARBA" id="ARBA00022692"/>
    </source>
</evidence>
<dbReference type="AlphaFoldDB" id="D0KWD3"/>
<keyword evidence="4 8" id="KW-0812">Transmembrane</keyword>
<evidence type="ECO:0000313" key="13">
    <source>
        <dbReference type="Proteomes" id="UP000009102"/>
    </source>
</evidence>
<dbReference type="Proteomes" id="UP000009102">
    <property type="component" value="Chromosome"/>
</dbReference>
<keyword evidence="13" id="KW-1185">Reference proteome</keyword>
<dbReference type="InterPro" id="IPR012910">
    <property type="entry name" value="Plug_dom"/>
</dbReference>
<dbReference type="Pfam" id="PF07715">
    <property type="entry name" value="Plug"/>
    <property type="match status" value="1"/>
</dbReference>
<proteinExistence type="inferred from homology"/>
<dbReference type="InterPro" id="IPR000531">
    <property type="entry name" value="Beta-barrel_TonB"/>
</dbReference>
<dbReference type="InterPro" id="IPR036942">
    <property type="entry name" value="Beta-barrel_TonB_sf"/>
</dbReference>
<evidence type="ECO:0000313" key="12">
    <source>
        <dbReference type="EMBL" id="ACX97036.1"/>
    </source>
</evidence>
<dbReference type="InterPro" id="IPR039426">
    <property type="entry name" value="TonB-dep_rcpt-like"/>
</dbReference>
<dbReference type="Pfam" id="PF00593">
    <property type="entry name" value="TonB_dep_Rec_b-barrel"/>
    <property type="match status" value="1"/>
</dbReference>
<evidence type="ECO:0000256" key="3">
    <source>
        <dbReference type="ARBA" id="ARBA00022452"/>
    </source>
</evidence>
<dbReference type="STRING" id="555778.Hneap_2221"/>
<dbReference type="GO" id="GO:0044718">
    <property type="term" value="P:siderophore transmembrane transport"/>
    <property type="evidence" value="ECO:0007669"/>
    <property type="project" value="TreeGrafter"/>
</dbReference>
<dbReference type="InterPro" id="IPR037066">
    <property type="entry name" value="Plug_dom_sf"/>
</dbReference>
<evidence type="ECO:0000256" key="1">
    <source>
        <dbReference type="ARBA" id="ARBA00004571"/>
    </source>
</evidence>
<keyword evidence="5 9" id="KW-0798">TonB box</keyword>
<evidence type="ECO:0000256" key="7">
    <source>
        <dbReference type="ARBA" id="ARBA00023237"/>
    </source>
</evidence>
<dbReference type="KEGG" id="hna:Hneap_2221"/>
<keyword evidence="3 8" id="KW-1134">Transmembrane beta strand</keyword>
<keyword evidence="2 8" id="KW-0813">Transport</keyword>
<accession>D0KWD3</accession>
<evidence type="ECO:0000259" key="11">
    <source>
        <dbReference type="Pfam" id="PF07715"/>
    </source>
</evidence>
<gene>
    <name evidence="12" type="ordered locus">Hneap_2221</name>
</gene>
<evidence type="ECO:0000256" key="2">
    <source>
        <dbReference type="ARBA" id="ARBA00022448"/>
    </source>
</evidence>
<feature type="domain" description="TonB-dependent receptor-like beta-barrel" evidence="10">
    <location>
        <begin position="294"/>
        <end position="747"/>
    </location>
</feature>